<dbReference type="Proteomes" id="UP000231025">
    <property type="component" value="Unassembled WGS sequence"/>
</dbReference>
<evidence type="ECO:0000313" key="6">
    <source>
        <dbReference type="Proteomes" id="UP000231025"/>
    </source>
</evidence>
<evidence type="ECO:0000256" key="1">
    <source>
        <dbReference type="ARBA" id="ARBA00022694"/>
    </source>
</evidence>
<organism evidence="5 6">
    <name type="scientific">Candidatus Roizmanbacteria bacterium CG23_combo_of_CG06-09_8_20_14_all_35_49</name>
    <dbReference type="NCBI Taxonomy" id="1974863"/>
    <lineage>
        <taxon>Bacteria</taxon>
        <taxon>Candidatus Roizmaniibacteriota</taxon>
    </lineage>
</organism>
<keyword evidence="4" id="KW-0378">Hydrolase</keyword>
<keyword evidence="1" id="KW-0819">tRNA processing</keyword>
<dbReference type="CDD" id="cd18691">
    <property type="entry name" value="PIN_VapC-like"/>
    <property type="match status" value="1"/>
</dbReference>
<accession>A0A2G9Y9X8</accession>
<proteinExistence type="predicted"/>
<dbReference type="GO" id="GO:0008033">
    <property type="term" value="P:tRNA processing"/>
    <property type="evidence" value="ECO:0007669"/>
    <property type="project" value="UniProtKB-KW"/>
</dbReference>
<dbReference type="Pfam" id="PF08745">
    <property type="entry name" value="PIN_5"/>
    <property type="match status" value="1"/>
</dbReference>
<evidence type="ECO:0000256" key="3">
    <source>
        <dbReference type="ARBA" id="ARBA00022759"/>
    </source>
</evidence>
<dbReference type="EMBL" id="PCRE01000007">
    <property type="protein sequence ID" value="PIP15311.1"/>
    <property type="molecule type" value="Genomic_DNA"/>
</dbReference>
<dbReference type="AlphaFoldDB" id="A0A2G9Y9X8"/>
<dbReference type="GO" id="GO:0004519">
    <property type="term" value="F:endonuclease activity"/>
    <property type="evidence" value="ECO:0007669"/>
    <property type="project" value="UniProtKB-KW"/>
</dbReference>
<gene>
    <name evidence="5" type="ORF">COX47_00510</name>
</gene>
<keyword evidence="5" id="KW-0436">Ligase</keyword>
<dbReference type="GO" id="GO:0016787">
    <property type="term" value="F:hydrolase activity"/>
    <property type="evidence" value="ECO:0007669"/>
    <property type="project" value="UniProtKB-KW"/>
</dbReference>
<dbReference type="GO" id="GO:0016874">
    <property type="term" value="F:ligase activity"/>
    <property type="evidence" value="ECO:0007669"/>
    <property type="project" value="UniProtKB-KW"/>
</dbReference>
<comment type="caution">
    <text evidence="5">The sequence shown here is derived from an EMBL/GenBank/DDBJ whole genome shotgun (WGS) entry which is preliminary data.</text>
</comment>
<evidence type="ECO:0000256" key="2">
    <source>
        <dbReference type="ARBA" id="ARBA00022722"/>
    </source>
</evidence>
<dbReference type="InterPro" id="IPR014856">
    <property type="entry name" value="RNA_free_RNase_P"/>
</dbReference>
<evidence type="ECO:0000313" key="5">
    <source>
        <dbReference type="EMBL" id="PIP15311.1"/>
    </source>
</evidence>
<reference evidence="5 6" key="1">
    <citation type="submission" date="2017-09" db="EMBL/GenBank/DDBJ databases">
        <title>Depth-based differentiation of microbial function through sediment-hosted aquifers and enrichment of novel symbionts in the deep terrestrial subsurface.</title>
        <authorList>
            <person name="Probst A.J."/>
            <person name="Ladd B."/>
            <person name="Jarett J.K."/>
            <person name="Geller-Mcgrath D.E."/>
            <person name="Sieber C.M."/>
            <person name="Emerson J.B."/>
            <person name="Anantharaman K."/>
            <person name="Thomas B.C."/>
            <person name="Malmstrom R."/>
            <person name="Stieglmeier M."/>
            <person name="Klingl A."/>
            <person name="Woyke T."/>
            <person name="Ryan C.M."/>
            <person name="Banfield J.F."/>
        </authorList>
    </citation>
    <scope>NUCLEOTIDE SEQUENCE [LARGE SCALE GENOMIC DNA]</scope>
    <source>
        <strain evidence="5">CG23_combo_of_CG06-09_8_20_14_all_35_49</strain>
    </source>
</reference>
<evidence type="ECO:0000256" key="4">
    <source>
        <dbReference type="ARBA" id="ARBA00022801"/>
    </source>
</evidence>
<protein>
    <submittedName>
        <fullName evidence="5">RNA ligase partner protein</fullName>
    </submittedName>
</protein>
<keyword evidence="2" id="KW-0540">Nuclease</keyword>
<name>A0A2G9Y9X8_9BACT</name>
<keyword evidence="3" id="KW-0255">Endonuclease</keyword>
<dbReference type="PANTHER" id="PTHR41173">
    <property type="entry name" value="UPF0278 PROTEIN TK1425"/>
    <property type="match status" value="1"/>
</dbReference>
<sequence>MDNFILDTNLFFNMEAGLGLGKKTEEVTINLTKIIRTLKKEKKVEFFLPPKAVDEYLSFFDDKNQPFIKEFLSVVTVKSPEISQVNFPASVFYQLIGDIRARSYRGLNIAEEEIEAAVNQLAGKKPGLKKDFQIAIGKFIKSFRERYRQATRFGFLDSVTDLDLIVLAKEIDGFLVSTDEGVIKWGRVFGVKEILPSSFKQRLDELLSRRQA</sequence>
<dbReference type="NCBIfam" id="TIGR03875">
    <property type="entry name" value="RNA_lig_partner"/>
    <property type="match status" value="1"/>
</dbReference>
<dbReference type="PANTHER" id="PTHR41173:SF1">
    <property type="entry name" value="RNA-FREE RIBONUCLEASE P"/>
    <property type="match status" value="1"/>
</dbReference>